<dbReference type="PANTHER" id="PTHR19271:SF40">
    <property type="entry name" value="CYTOCHROME B"/>
    <property type="match status" value="1"/>
</dbReference>
<keyword evidence="3 9" id="KW-0602">Photosynthesis</keyword>
<accession>A0ABX1MD46</accession>
<dbReference type="HAMAP" id="MF_01344">
    <property type="entry name" value="Cytb6_f_subIV"/>
    <property type="match status" value="1"/>
</dbReference>
<proteinExistence type="inferred from homology"/>
<dbReference type="Gene3D" id="1.10.287.980">
    <property type="entry name" value="plastocyanin oxidoreductase"/>
    <property type="match status" value="1"/>
</dbReference>
<dbReference type="Pfam" id="PF00032">
    <property type="entry name" value="Cytochrom_B_C"/>
    <property type="match status" value="1"/>
</dbReference>
<evidence type="ECO:0000313" key="12">
    <source>
        <dbReference type="EMBL" id="NMF66557.1"/>
    </source>
</evidence>
<gene>
    <name evidence="9" type="primary">petD</name>
    <name evidence="12" type="ORF">DP115_28955</name>
</gene>
<sequence>MATQKKPDLSDPNLIAKLAKGMGHNYYGEPAWPNDLLYVFPIVIMGSFACIVALSVLDPVMSGEPANPFATPLEILPEWYLYPVFQILRSVPNKLLGVVLMGSVPLGLILVPFIENVNKFQNPFRRPVATTVFLFGTLVTLWLGIGATFPIDKSFTFGLF</sequence>
<evidence type="ECO:0000256" key="2">
    <source>
        <dbReference type="ARBA" id="ARBA00022448"/>
    </source>
</evidence>
<evidence type="ECO:0000256" key="7">
    <source>
        <dbReference type="ARBA" id="ARBA00023136"/>
    </source>
</evidence>
<comment type="caution">
    <text evidence="12">The sequence shown here is derived from an EMBL/GenBank/DDBJ whole genome shotgun (WGS) entry which is preliminary data.</text>
</comment>
<name>A0ABX1MD46_9CYAN</name>
<evidence type="ECO:0000259" key="11">
    <source>
        <dbReference type="PROSITE" id="PS51003"/>
    </source>
</evidence>
<evidence type="ECO:0000256" key="9">
    <source>
        <dbReference type="HAMAP-Rule" id="MF_01344"/>
    </source>
</evidence>
<reference evidence="12 13" key="1">
    <citation type="submission" date="2018-06" db="EMBL/GenBank/DDBJ databases">
        <title>Comparative genomics of Brasilonema spp. strains.</title>
        <authorList>
            <person name="Alvarenga D.O."/>
            <person name="Fiore M.F."/>
            <person name="Varani A.M."/>
        </authorList>
    </citation>
    <scope>NUCLEOTIDE SEQUENCE [LARGE SCALE GENOMIC DNA]</scope>
    <source>
        <strain evidence="12 13">UFV-OR1</strain>
    </source>
</reference>
<dbReference type="EMBL" id="QMEC01000165">
    <property type="protein sequence ID" value="NMF66557.1"/>
    <property type="molecule type" value="Genomic_DNA"/>
</dbReference>
<dbReference type="InterPro" id="IPR005870">
    <property type="entry name" value="Cyt_b6/f_cplx_suIV"/>
</dbReference>
<organism evidence="12 13">
    <name type="scientific">Brasilonema octagenarum UFV-OR1</name>
    <dbReference type="NCBI Taxonomy" id="417115"/>
    <lineage>
        <taxon>Bacteria</taxon>
        <taxon>Bacillati</taxon>
        <taxon>Cyanobacteriota</taxon>
        <taxon>Cyanophyceae</taxon>
        <taxon>Nostocales</taxon>
        <taxon>Scytonemataceae</taxon>
        <taxon>Brasilonema</taxon>
        <taxon>Octagenarum group</taxon>
    </lineage>
</organism>
<protein>
    <recommendedName>
        <fullName evidence="9 10">Cytochrome b6-f complex subunit 4</fullName>
    </recommendedName>
    <alternativeName>
        <fullName evidence="9">17 kDa polypeptide</fullName>
    </alternativeName>
</protein>
<dbReference type="Proteomes" id="UP000762253">
    <property type="component" value="Unassembled WGS sequence"/>
</dbReference>
<dbReference type="PIRSF" id="PIRSF000033">
    <property type="entry name" value="B6f_17K"/>
    <property type="match status" value="1"/>
</dbReference>
<keyword evidence="6 9" id="KW-1133">Transmembrane helix</keyword>
<dbReference type="InterPro" id="IPR005798">
    <property type="entry name" value="Cyt_b/b6_C"/>
</dbReference>
<evidence type="ECO:0000256" key="5">
    <source>
        <dbReference type="ARBA" id="ARBA00022982"/>
    </source>
</evidence>
<evidence type="ECO:0000256" key="1">
    <source>
        <dbReference type="ARBA" id="ARBA00004141"/>
    </source>
</evidence>
<keyword evidence="5 9" id="KW-0249">Electron transport</keyword>
<keyword evidence="2 9" id="KW-0813">Transport</keyword>
<feature type="transmembrane region" description="Helical" evidence="9">
    <location>
        <begin position="36"/>
        <end position="57"/>
    </location>
</feature>
<keyword evidence="4 9" id="KW-0812">Transmembrane</keyword>
<keyword evidence="7 9" id="KW-0472">Membrane</keyword>
<keyword evidence="13" id="KW-1185">Reference proteome</keyword>
<evidence type="ECO:0000313" key="13">
    <source>
        <dbReference type="Proteomes" id="UP000762253"/>
    </source>
</evidence>
<dbReference type="Gene3D" id="1.20.5.510">
    <property type="entry name" value="Single helix bin"/>
    <property type="match status" value="1"/>
</dbReference>
<keyword evidence="9" id="KW-0793">Thylakoid</keyword>
<dbReference type="NCBIfam" id="TIGR01156">
    <property type="entry name" value="cytb6_f_IV"/>
    <property type="match status" value="1"/>
</dbReference>
<feature type="transmembrane region" description="Helical" evidence="9">
    <location>
        <begin position="126"/>
        <end position="145"/>
    </location>
</feature>
<comment type="subunit">
    <text evidence="8 9 10">The 4 large subunits of the cytochrome b6-f complex are cytochrome b6, subunit IV (17 kDa polypeptide, PetD), cytochrome f and the Rieske protein, while the 4 small subunits are PetG, PetL, PetM and PetN. The complex functions as a dimer.</text>
</comment>
<evidence type="ECO:0000256" key="3">
    <source>
        <dbReference type="ARBA" id="ARBA00022531"/>
    </source>
</evidence>
<comment type="subcellular location">
    <subcellularLocation>
        <location evidence="9">Cellular thylakoid membrane</location>
        <topology evidence="9">Multi-pass membrane protein</topology>
    </subcellularLocation>
    <subcellularLocation>
        <location evidence="1">Membrane</location>
        <topology evidence="1">Multi-pass membrane protein</topology>
    </subcellularLocation>
</comment>
<comment type="function">
    <text evidence="9 10">Component of the cytochrome b6-f complex, which mediates electron transfer between photosystem II (PSII) and photosystem I (PSI), cyclic electron flow around PSI, and state transitions.</text>
</comment>
<evidence type="ECO:0000256" key="8">
    <source>
        <dbReference type="ARBA" id="ARBA00025834"/>
    </source>
</evidence>
<comment type="similarity">
    <text evidence="9 10">Belongs to the cytochrome b family. PetD subfamily.</text>
</comment>
<evidence type="ECO:0000256" key="4">
    <source>
        <dbReference type="ARBA" id="ARBA00022692"/>
    </source>
</evidence>
<dbReference type="InterPro" id="IPR048260">
    <property type="entry name" value="Cytochrome_b_C_euk/bac"/>
</dbReference>
<feature type="domain" description="Cytochrome b/b6 C-terminal region profile" evidence="11">
    <location>
        <begin position="35"/>
        <end position="160"/>
    </location>
</feature>
<dbReference type="RefSeq" id="WP_169268125.1">
    <property type="nucleotide sequence ID" value="NZ_QMEC01000165.1"/>
</dbReference>
<evidence type="ECO:0000256" key="6">
    <source>
        <dbReference type="ARBA" id="ARBA00022989"/>
    </source>
</evidence>
<dbReference type="CDD" id="cd00290">
    <property type="entry name" value="cytochrome_b_C"/>
    <property type="match status" value="1"/>
</dbReference>
<dbReference type="SUPFAM" id="SSF81648">
    <property type="entry name" value="a domain/subunit of cytochrome bc1 complex (Ubiquinol-cytochrome c reductase)"/>
    <property type="match status" value="1"/>
</dbReference>
<dbReference type="InterPro" id="IPR036150">
    <property type="entry name" value="Cyt_b/b6_C_sf"/>
</dbReference>
<dbReference type="PROSITE" id="PS51003">
    <property type="entry name" value="CYTB_CTER"/>
    <property type="match status" value="1"/>
</dbReference>
<evidence type="ECO:0000256" key="10">
    <source>
        <dbReference type="RuleBase" id="RU003329"/>
    </source>
</evidence>
<dbReference type="PANTHER" id="PTHR19271">
    <property type="entry name" value="CYTOCHROME B"/>
    <property type="match status" value="1"/>
</dbReference>
<feature type="transmembrane region" description="Helical" evidence="9">
    <location>
        <begin position="95"/>
        <end position="114"/>
    </location>
</feature>